<dbReference type="EMBL" id="QNVH01000041">
    <property type="protein sequence ID" value="TDA38344.1"/>
    <property type="molecule type" value="Genomic_DNA"/>
</dbReference>
<dbReference type="SUPFAM" id="SSF53756">
    <property type="entry name" value="UDP-Glycosyltransferase/glycogen phosphorylase"/>
    <property type="match status" value="1"/>
</dbReference>
<evidence type="ECO:0000313" key="3">
    <source>
        <dbReference type="EMBL" id="TDA38344.1"/>
    </source>
</evidence>
<dbReference type="Proteomes" id="UP000315399">
    <property type="component" value="Unassembled WGS sequence"/>
</dbReference>
<evidence type="ECO:0000259" key="1">
    <source>
        <dbReference type="Pfam" id="PF00534"/>
    </source>
</evidence>
<evidence type="ECO:0000313" key="4">
    <source>
        <dbReference type="Proteomes" id="UP000315399"/>
    </source>
</evidence>
<dbReference type="Pfam" id="PF13439">
    <property type="entry name" value="Glyco_transf_4"/>
    <property type="match status" value="1"/>
</dbReference>
<accession>A0A523BBT8</accession>
<feature type="domain" description="Glycosyltransferase subfamily 4-like N-terminal" evidence="2">
    <location>
        <begin position="11"/>
        <end position="181"/>
    </location>
</feature>
<protein>
    <submittedName>
        <fullName evidence="3">Glycosyltransferase family 1 protein</fullName>
    </submittedName>
</protein>
<dbReference type="InterPro" id="IPR001296">
    <property type="entry name" value="Glyco_trans_1"/>
</dbReference>
<evidence type="ECO:0000259" key="2">
    <source>
        <dbReference type="Pfam" id="PF13439"/>
    </source>
</evidence>
<dbReference type="GO" id="GO:0016757">
    <property type="term" value="F:glycosyltransferase activity"/>
    <property type="evidence" value="ECO:0007669"/>
    <property type="project" value="InterPro"/>
</dbReference>
<comment type="caution">
    <text evidence="3">The sequence shown here is derived from an EMBL/GenBank/DDBJ whole genome shotgun (WGS) entry which is preliminary data.</text>
</comment>
<name>A0A523BBT8_9CREN</name>
<proteinExistence type="predicted"/>
<feature type="domain" description="Glycosyl transferase family 1" evidence="1">
    <location>
        <begin position="195"/>
        <end position="353"/>
    </location>
</feature>
<reference evidence="3 4" key="1">
    <citation type="journal article" date="2019" name="Nat. Microbiol.">
        <title>Expanding anaerobic alkane metabolism in the domain of Archaea.</title>
        <authorList>
            <person name="Wang Y."/>
            <person name="Wegener G."/>
            <person name="Hou J."/>
            <person name="Wang F."/>
            <person name="Xiao X."/>
        </authorList>
    </citation>
    <scope>NUCLEOTIDE SEQUENCE [LARGE SCALE GENOMIC DNA]</scope>
    <source>
        <strain evidence="3">WYZ-LMO10</strain>
    </source>
</reference>
<dbReference type="Gene3D" id="3.40.50.2000">
    <property type="entry name" value="Glycogen Phosphorylase B"/>
    <property type="match status" value="2"/>
</dbReference>
<dbReference type="AlphaFoldDB" id="A0A523BBT8"/>
<dbReference type="CDD" id="cd03801">
    <property type="entry name" value="GT4_PimA-like"/>
    <property type="match status" value="1"/>
</dbReference>
<organism evidence="3 4">
    <name type="scientific">Thermoproteota archaeon</name>
    <dbReference type="NCBI Taxonomy" id="2056631"/>
    <lineage>
        <taxon>Archaea</taxon>
        <taxon>Thermoproteota</taxon>
    </lineage>
</organism>
<dbReference type="PANTHER" id="PTHR45947:SF3">
    <property type="entry name" value="SULFOQUINOVOSYL TRANSFERASE SQD2"/>
    <property type="match status" value="1"/>
</dbReference>
<sequence length="387" mass="43553">MLSWEYPPHIVGGLGRHVFHLSRALSSKGVKVQVLTFTDGSSPSEETVDGVRVMRVNPYSLRYPDFTSWIHGLNLLMVERVVNLREFDLIHVHDWLTATSGIALKHVMRKPLVATIHSTELGRRGGSLKNEHERHIHEIEWLLSYEAWRVICCSRYMVNEVSRFLDCPPNKIFQIPNGYAPDSFPKPAPLNRRDYARDDEKIVLYVGRLVYEKGPHLLLEAAGKLRRGDLKFIFVGDGSMKPYLVDLSVRLGISDKVYFLGHVPDDVLHALYRLATVAIFPSLYEPFGIVALEAMGLGVPVIVSAVGGLDEIVQHGHNGLKFHPGSPSALAETINMLVDNPELCRRLAMNAREGLGAFTWEKVADETIKLYELVLGEYKSGTWKPRV</sequence>
<gene>
    <name evidence="3" type="ORF">DSO08_04395</name>
</gene>
<dbReference type="Pfam" id="PF00534">
    <property type="entry name" value="Glycos_transf_1"/>
    <property type="match status" value="1"/>
</dbReference>
<dbReference type="PANTHER" id="PTHR45947">
    <property type="entry name" value="SULFOQUINOVOSYL TRANSFERASE SQD2"/>
    <property type="match status" value="1"/>
</dbReference>
<dbReference type="InterPro" id="IPR028098">
    <property type="entry name" value="Glyco_trans_4-like_N"/>
</dbReference>
<dbReference type="InterPro" id="IPR050194">
    <property type="entry name" value="Glycosyltransferase_grp1"/>
</dbReference>